<sequence length="335" mass="36503">MGCGASSAEARYAASYKAVSGTPQSQAQAAKPTAPAPAASPKAKATPKAASEEVGIASQEAAPASQGTDSTAEPLAHEPEALAWWSVDTDWIRDSSHEILAAYNFFFEHIGIRKGWRTPPFKREEVQGPFMAAAEVVAVVRHRIDEMGQGMVLRQLEGSSQDFLWGWSSEKAPNQAPWLVEFFRGLVFATLSDANGLVEGLDDATLNYYVESHPILEHSAALERIATEDVLRGKAPVENQEAAEVNVEQEEKKDAENKEIQEEEKEGEGEPTREPEEEAKEKETEAKEEEKDETGKDEKDKAAGEKEQKQKEEEAKSEVKAAAEPQAAPLMLGNG</sequence>
<comment type="caution">
    <text evidence="2">The sequence shown here is derived from an EMBL/GenBank/DDBJ whole genome shotgun (WGS) entry which is preliminary data.</text>
</comment>
<dbReference type="AlphaFoldDB" id="A0AA36N131"/>
<reference evidence="2" key="1">
    <citation type="submission" date="2023-08" db="EMBL/GenBank/DDBJ databases">
        <authorList>
            <person name="Chen Y."/>
            <person name="Shah S."/>
            <person name="Dougan E. K."/>
            <person name="Thang M."/>
            <person name="Chan C."/>
        </authorList>
    </citation>
    <scope>NUCLEOTIDE SEQUENCE</scope>
</reference>
<evidence type="ECO:0000313" key="2">
    <source>
        <dbReference type="EMBL" id="CAJ1394385.1"/>
    </source>
</evidence>
<name>A0AA36N131_9DINO</name>
<feature type="compositionally biased region" description="Low complexity" evidence="1">
    <location>
        <begin position="17"/>
        <end position="49"/>
    </location>
</feature>
<feature type="compositionally biased region" description="Basic and acidic residues" evidence="1">
    <location>
        <begin position="249"/>
        <end position="260"/>
    </location>
</feature>
<keyword evidence="3" id="KW-1185">Reference proteome</keyword>
<feature type="region of interest" description="Disordered" evidence="1">
    <location>
        <begin position="236"/>
        <end position="335"/>
    </location>
</feature>
<evidence type="ECO:0000256" key="1">
    <source>
        <dbReference type="SAM" id="MobiDB-lite"/>
    </source>
</evidence>
<evidence type="ECO:0000313" key="3">
    <source>
        <dbReference type="Proteomes" id="UP001178507"/>
    </source>
</evidence>
<feature type="region of interest" description="Disordered" evidence="1">
    <location>
        <begin position="17"/>
        <end position="74"/>
    </location>
</feature>
<feature type="compositionally biased region" description="Basic and acidic residues" evidence="1">
    <location>
        <begin position="268"/>
        <end position="321"/>
    </location>
</feature>
<gene>
    <name evidence="2" type="ORF">EVOR1521_LOCUS19047</name>
</gene>
<dbReference type="Proteomes" id="UP001178507">
    <property type="component" value="Unassembled WGS sequence"/>
</dbReference>
<proteinExistence type="predicted"/>
<protein>
    <submittedName>
        <fullName evidence="2">Uncharacterized protein</fullName>
    </submittedName>
</protein>
<accession>A0AA36N131</accession>
<organism evidence="2 3">
    <name type="scientific">Effrenium voratum</name>
    <dbReference type="NCBI Taxonomy" id="2562239"/>
    <lineage>
        <taxon>Eukaryota</taxon>
        <taxon>Sar</taxon>
        <taxon>Alveolata</taxon>
        <taxon>Dinophyceae</taxon>
        <taxon>Suessiales</taxon>
        <taxon>Symbiodiniaceae</taxon>
        <taxon>Effrenium</taxon>
    </lineage>
</organism>
<dbReference type="EMBL" id="CAUJNA010002813">
    <property type="protein sequence ID" value="CAJ1394385.1"/>
    <property type="molecule type" value="Genomic_DNA"/>
</dbReference>